<keyword evidence="2" id="KW-1185">Reference proteome</keyword>
<accession>A0A2A2H9A1</accession>
<evidence type="ECO:0000313" key="1">
    <source>
        <dbReference type="EMBL" id="PAV05854.1"/>
    </source>
</evidence>
<proteinExistence type="predicted"/>
<organism evidence="1 2">
    <name type="scientific">Methanobacterium bryantii</name>
    <dbReference type="NCBI Taxonomy" id="2161"/>
    <lineage>
        <taxon>Archaea</taxon>
        <taxon>Methanobacteriati</taxon>
        <taxon>Methanobacteriota</taxon>
        <taxon>Methanomada group</taxon>
        <taxon>Methanobacteria</taxon>
        <taxon>Methanobacteriales</taxon>
        <taxon>Methanobacteriaceae</taxon>
        <taxon>Methanobacterium</taxon>
    </lineage>
</organism>
<dbReference type="EMBL" id="LMVM01000001">
    <property type="protein sequence ID" value="PAV05854.1"/>
    <property type="molecule type" value="Genomic_DNA"/>
</dbReference>
<gene>
    <name evidence="1" type="ORF">ASJ80_13390</name>
</gene>
<dbReference type="AlphaFoldDB" id="A0A2A2H9A1"/>
<dbReference type="OrthoDB" id="375958at2157"/>
<protein>
    <submittedName>
        <fullName evidence="1">Uncharacterized protein</fullName>
    </submittedName>
</protein>
<dbReference type="RefSeq" id="WP_069581847.1">
    <property type="nucleotide sequence ID" value="NZ_LMVM01000001.1"/>
</dbReference>
<dbReference type="Proteomes" id="UP000217784">
    <property type="component" value="Unassembled WGS sequence"/>
</dbReference>
<evidence type="ECO:0000313" key="2">
    <source>
        <dbReference type="Proteomes" id="UP000217784"/>
    </source>
</evidence>
<reference evidence="1 2" key="1">
    <citation type="journal article" date="2017" name="BMC Genomics">
        <title>Genomic analysis of methanogenic archaea reveals a shift towards energy conservation.</title>
        <authorList>
            <person name="Gilmore S.P."/>
            <person name="Henske J.K."/>
            <person name="Sexton J.A."/>
            <person name="Solomon K.V."/>
            <person name="Seppala S."/>
            <person name="Yoo J.I."/>
            <person name="Huyett L.M."/>
            <person name="Pressman A."/>
            <person name="Cogan J.Z."/>
            <person name="Kivenson V."/>
            <person name="Peng X."/>
            <person name="Tan Y."/>
            <person name="Valentine D.L."/>
            <person name="O'Malley M.A."/>
        </authorList>
    </citation>
    <scope>NUCLEOTIDE SEQUENCE [LARGE SCALE GENOMIC DNA]</scope>
    <source>
        <strain evidence="1 2">M.o.H.</strain>
    </source>
</reference>
<comment type="caution">
    <text evidence="1">The sequence shown here is derived from an EMBL/GenBank/DDBJ whole genome shotgun (WGS) entry which is preliminary data.</text>
</comment>
<sequence>MLFAAVSKHDSKQCPLKTGEGVKMLKEIFSEKNLKKRNVDLLDAYISCPLEKHSTHSCVFIFHADSMFNVKSLFRSMDAEVKEVVPLDIKNIQL</sequence>
<name>A0A2A2H9A1_METBR</name>